<dbReference type="InterPro" id="IPR050187">
    <property type="entry name" value="Lipid_Phosphate_FormReg"/>
</dbReference>
<evidence type="ECO:0000256" key="6">
    <source>
        <dbReference type="ARBA" id="ARBA00022741"/>
    </source>
</evidence>
<evidence type="ECO:0000256" key="2">
    <source>
        <dbReference type="ARBA" id="ARBA00005983"/>
    </source>
</evidence>
<keyword evidence="3" id="KW-0444">Lipid biosynthesis</keyword>
<dbReference type="Gene3D" id="2.60.200.40">
    <property type="match status" value="1"/>
</dbReference>
<evidence type="ECO:0000256" key="11">
    <source>
        <dbReference type="ARBA" id="ARBA00023209"/>
    </source>
</evidence>
<keyword evidence="10" id="KW-0443">Lipid metabolism</keyword>
<keyword evidence="11" id="KW-0594">Phospholipid biosynthesis</keyword>
<dbReference type="GO" id="GO:0046872">
    <property type="term" value="F:metal ion binding"/>
    <property type="evidence" value="ECO:0007669"/>
    <property type="project" value="UniProtKB-KW"/>
</dbReference>
<dbReference type="PROSITE" id="PS50146">
    <property type="entry name" value="DAGK"/>
    <property type="match status" value="1"/>
</dbReference>
<dbReference type="GO" id="GO:0005524">
    <property type="term" value="F:ATP binding"/>
    <property type="evidence" value="ECO:0007669"/>
    <property type="project" value="UniProtKB-KW"/>
</dbReference>
<dbReference type="AlphaFoldDB" id="A0A9J6QQG0"/>
<gene>
    <name evidence="15" type="ORF">OBO34_07720</name>
</gene>
<evidence type="ECO:0000259" key="14">
    <source>
        <dbReference type="PROSITE" id="PS50146"/>
    </source>
</evidence>
<keyword evidence="5" id="KW-0479">Metal-binding</keyword>
<evidence type="ECO:0000256" key="5">
    <source>
        <dbReference type="ARBA" id="ARBA00022723"/>
    </source>
</evidence>
<keyword evidence="9" id="KW-0460">Magnesium</keyword>
<organism evidence="15 16">
    <name type="scientific">Hominibacterium faecale</name>
    <dbReference type="NCBI Taxonomy" id="2839743"/>
    <lineage>
        <taxon>Bacteria</taxon>
        <taxon>Bacillati</taxon>
        <taxon>Bacillota</taxon>
        <taxon>Clostridia</taxon>
        <taxon>Peptostreptococcales</taxon>
        <taxon>Anaerovoracaceae</taxon>
        <taxon>Hominibacterium</taxon>
    </lineage>
</organism>
<keyword evidence="13" id="KW-0175">Coiled coil</keyword>
<accession>A0A9J6QQG0</accession>
<keyword evidence="6" id="KW-0547">Nucleotide-binding</keyword>
<keyword evidence="7 15" id="KW-0418">Kinase</keyword>
<comment type="similarity">
    <text evidence="2">Belongs to the diacylglycerol/lipid kinase family.</text>
</comment>
<comment type="caution">
    <text evidence="15">The sequence shown here is derived from an EMBL/GenBank/DDBJ whole genome shotgun (WGS) entry which is preliminary data.</text>
</comment>
<name>A0A9J6QQG0_9FIRM</name>
<dbReference type="EMBL" id="JAOSHN010000003">
    <property type="protein sequence ID" value="MCU7378242.1"/>
    <property type="molecule type" value="Genomic_DNA"/>
</dbReference>
<dbReference type="GO" id="GO:0016301">
    <property type="term" value="F:kinase activity"/>
    <property type="evidence" value="ECO:0007669"/>
    <property type="project" value="UniProtKB-KW"/>
</dbReference>
<evidence type="ECO:0000256" key="1">
    <source>
        <dbReference type="ARBA" id="ARBA00001946"/>
    </source>
</evidence>
<dbReference type="SUPFAM" id="SSF111331">
    <property type="entry name" value="NAD kinase/diacylglycerol kinase-like"/>
    <property type="match status" value="1"/>
</dbReference>
<dbReference type="Pfam" id="PF00781">
    <property type="entry name" value="DAGK_cat"/>
    <property type="match status" value="1"/>
</dbReference>
<protein>
    <submittedName>
        <fullName evidence="15">YegS/Rv2252/BmrU family lipid kinase</fullName>
    </submittedName>
</protein>
<dbReference type="GO" id="GO:0008654">
    <property type="term" value="P:phospholipid biosynthetic process"/>
    <property type="evidence" value="ECO:0007669"/>
    <property type="project" value="UniProtKB-KW"/>
</dbReference>
<dbReference type="RefSeq" id="WP_253019806.1">
    <property type="nucleotide sequence ID" value="NZ_JAOSHN010000003.1"/>
</dbReference>
<evidence type="ECO:0000256" key="7">
    <source>
        <dbReference type="ARBA" id="ARBA00022777"/>
    </source>
</evidence>
<dbReference type="NCBIfam" id="TIGR00147">
    <property type="entry name" value="YegS/Rv2252/BmrU family lipid kinase"/>
    <property type="match status" value="1"/>
</dbReference>
<evidence type="ECO:0000256" key="12">
    <source>
        <dbReference type="ARBA" id="ARBA00023264"/>
    </source>
</evidence>
<evidence type="ECO:0000256" key="4">
    <source>
        <dbReference type="ARBA" id="ARBA00022679"/>
    </source>
</evidence>
<evidence type="ECO:0000256" key="3">
    <source>
        <dbReference type="ARBA" id="ARBA00022516"/>
    </source>
</evidence>
<dbReference type="InterPro" id="IPR045540">
    <property type="entry name" value="YegS/DAGK_C"/>
</dbReference>
<keyword evidence="12" id="KW-1208">Phospholipid metabolism</keyword>
<evidence type="ECO:0000256" key="9">
    <source>
        <dbReference type="ARBA" id="ARBA00022842"/>
    </source>
</evidence>
<dbReference type="PANTHER" id="PTHR12358">
    <property type="entry name" value="SPHINGOSINE KINASE"/>
    <property type="match status" value="1"/>
</dbReference>
<evidence type="ECO:0000256" key="13">
    <source>
        <dbReference type="SAM" id="Coils"/>
    </source>
</evidence>
<dbReference type="Proteomes" id="UP001065549">
    <property type="component" value="Unassembled WGS sequence"/>
</dbReference>
<evidence type="ECO:0000256" key="10">
    <source>
        <dbReference type="ARBA" id="ARBA00023098"/>
    </source>
</evidence>
<sequence length="315" mass="34806">MRHIFVINPLAGKKGKKQKLEEQIRSASERLGEAAEIYETRSQGDGERFVRTICQEKEAGENIRFYACGGDGALNEVVNGAVGFEGVEVGCVPLGTGNDYVRNYASPQEFLDIEAQLRGQARSSDLIRYEAERNGQAGESRYCVNMFNIGFDCNVVDQTSRAKNWPLVKGSFAYLLSVAIILVKKKGADLKVFYEDGSAFDGKLLLIAVANGCYCGGGVKGLPLSKVDDGLMDVSLIKNVPRRTFIRLFPKYAKGIHLADRKAPEIIDYRTCRRLKIWANQGLMKLCVDGEIIDTEKVTFEIAPRAMRFSVPAGV</sequence>
<reference evidence="15" key="1">
    <citation type="submission" date="2022-09" db="EMBL/GenBank/DDBJ databases">
        <title>Culturomic study of gut microbiota in children with autism spectrum disorder.</title>
        <authorList>
            <person name="Efimov B.A."/>
            <person name="Chaplin A.V."/>
            <person name="Sokolova S.R."/>
            <person name="Pikina A.P."/>
            <person name="Korzhanova M."/>
            <person name="Belova V."/>
            <person name="Korostin D."/>
        </authorList>
    </citation>
    <scope>NUCLEOTIDE SEQUENCE</scope>
    <source>
        <strain evidence="15">ASD5510</strain>
    </source>
</reference>
<keyword evidence="8" id="KW-0067">ATP-binding</keyword>
<dbReference type="InterPro" id="IPR016064">
    <property type="entry name" value="NAD/diacylglycerol_kinase_sf"/>
</dbReference>
<dbReference type="InterPro" id="IPR001206">
    <property type="entry name" value="Diacylglycerol_kinase_cat_dom"/>
</dbReference>
<feature type="domain" description="DAGKc" evidence="14">
    <location>
        <begin position="1"/>
        <end position="134"/>
    </location>
</feature>
<evidence type="ECO:0000256" key="8">
    <source>
        <dbReference type="ARBA" id="ARBA00022840"/>
    </source>
</evidence>
<dbReference type="Pfam" id="PF19279">
    <property type="entry name" value="YegS_C"/>
    <property type="match status" value="1"/>
</dbReference>
<evidence type="ECO:0000313" key="16">
    <source>
        <dbReference type="Proteomes" id="UP001065549"/>
    </source>
</evidence>
<keyword evidence="16" id="KW-1185">Reference proteome</keyword>
<comment type="cofactor">
    <cofactor evidence="1">
        <name>Mg(2+)</name>
        <dbReference type="ChEBI" id="CHEBI:18420"/>
    </cofactor>
</comment>
<dbReference type="InterPro" id="IPR017438">
    <property type="entry name" value="ATP-NAD_kinase_N"/>
</dbReference>
<evidence type="ECO:0000313" key="15">
    <source>
        <dbReference type="EMBL" id="MCU7378242.1"/>
    </source>
</evidence>
<proteinExistence type="inferred from homology"/>
<dbReference type="GO" id="GO:0005886">
    <property type="term" value="C:plasma membrane"/>
    <property type="evidence" value="ECO:0007669"/>
    <property type="project" value="TreeGrafter"/>
</dbReference>
<dbReference type="Gene3D" id="3.40.50.10330">
    <property type="entry name" value="Probable inorganic polyphosphate/atp-NAD kinase, domain 1"/>
    <property type="match status" value="1"/>
</dbReference>
<keyword evidence="4" id="KW-0808">Transferase</keyword>
<dbReference type="InterPro" id="IPR005218">
    <property type="entry name" value="Diacylglycerol/lipid_kinase"/>
</dbReference>
<dbReference type="PANTHER" id="PTHR12358:SF106">
    <property type="entry name" value="LIPID KINASE YEGS"/>
    <property type="match status" value="1"/>
</dbReference>
<feature type="coiled-coil region" evidence="13">
    <location>
        <begin position="10"/>
        <end position="37"/>
    </location>
</feature>